<protein>
    <recommendedName>
        <fullName evidence="5">Oxidoreductase</fullName>
    </recommendedName>
</protein>
<accession>A0ABX5NNU6</accession>
<keyword evidence="2" id="KW-0732">Signal</keyword>
<name>A0ABX5NNU6_9HYPH</name>
<dbReference type="Proteomes" id="UP000247536">
    <property type="component" value="Unassembled WGS sequence"/>
</dbReference>
<evidence type="ECO:0000313" key="3">
    <source>
        <dbReference type="EMBL" id="PYB71252.1"/>
    </source>
</evidence>
<evidence type="ECO:0008006" key="5">
    <source>
        <dbReference type="Google" id="ProtNLM"/>
    </source>
</evidence>
<organism evidence="3 4">
    <name type="scientific">Rhizobium wuzhouense</name>
    <dbReference type="NCBI Taxonomy" id="1986026"/>
    <lineage>
        <taxon>Bacteria</taxon>
        <taxon>Pseudomonadati</taxon>
        <taxon>Pseudomonadota</taxon>
        <taxon>Alphaproteobacteria</taxon>
        <taxon>Hyphomicrobiales</taxon>
        <taxon>Rhizobiaceae</taxon>
        <taxon>Rhizobium/Agrobacterium group</taxon>
        <taxon>Rhizobium</taxon>
    </lineage>
</organism>
<sequence>MKILAAAAILSVSLTGVSLAQSSSDGSANSGTSDSGSQQGDTSGATGNASIPADTSAGDEPQCPPGQKSADSAATNADKKCVAE</sequence>
<proteinExistence type="predicted"/>
<gene>
    <name evidence="3" type="ORF">DMY87_17970</name>
</gene>
<evidence type="ECO:0000313" key="4">
    <source>
        <dbReference type="Proteomes" id="UP000247536"/>
    </source>
</evidence>
<reference evidence="3 4" key="1">
    <citation type="submission" date="2018-06" db="EMBL/GenBank/DDBJ databases">
        <title>Rhizobium wuzhouense sp. nov., isolated from roots of Oryza officinalis.</title>
        <authorList>
            <person name="Yuan T."/>
        </authorList>
    </citation>
    <scope>NUCLEOTIDE SEQUENCE [LARGE SCALE GENOMIC DNA]</scope>
    <source>
        <strain evidence="3 4">W44</strain>
    </source>
</reference>
<comment type="caution">
    <text evidence="3">The sequence shown here is derived from an EMBL/GenBank/DDBJ whole genome shotgun (WGS) entry which is preliminary data.</text>
</comment>
<evidence type="ECO:0000256" key="2">
    <source>
        <dbReference type="SAM" id="SignalP"/>
    </source>
</evidence>
<dbReference type="EMBL" id="QJRY01000007">
    <property type="protein sequence ID" value="PYB71252.1"/>
    <property type="molecule type" value="Genomic_DNA"/>
</dbReference>
<feature type="chain" id="PRO_5045972716" description="Oxidoreductase" evidence="2">
    <location>
        <begin position="21"/>
        <end position="84"/>
    </location>
</feature>
<feature type="region of interest" description="Disordered" evidence="1">
    <location>
        <begin position="20"/>
        <end position="84"/>
    </location>
</feature>
<keyword evidence="4" id="KW-1185">Reference proteome</keyword>
<evidence type="ECO:0000256" key="1">
    <source>
        <dbReference type="SAM" id="MobiDB-lite"/>
    </source>
</evidence>
<feature type="compositionally biased region" description="Low complexity" evidence="1">
    <location>
        <begin position="20"/>
        <end position="47"/>
    </location>
</feature>
<feature type="signal peptide" evidence="2">
    <location>
        <begin position="1"/>
        <end position="20"/>
    </location>
</feature>